<keyword evidence="3" id="KW-1185">Reference proteome</keyword>
<accession>A0AAF0TQV4</accession>
<name>A0AAF0TQV4_SOLVR</name>
<evidence type="ECO:0000256" key="1">
    <source>
        <dbReference type="SAM" id="MobiDB-lite"/>
    </source>
</evidence>
<dbReference type="Proteomes" id="UP001234989">
    <property type="component" value="Chromosome 5"/>
</dbReference>
<sequence length="107" mass="12622">MSLINLNSKNSQSTASSSVHLEDTPENNPLYALLWEYLSQKQSDTFSSRAKKEIDDIKSFEKVSKKEMVFLLENSEIQRKEEPWKIFQRYLINGLYFLGESYKIRSY</sequence>
<protein>
    <submittedName>
        <fullName evidence="2">Uncharacterized protein</fullName>
    </submittedName>
</protein>
<feature type="compositionally biased region" description="Low complexity" evidence="1">
    <location>
        <begin position="8"/>
        <end position="18"/>
    </location>
</feature>
<organism evidence="2 3">
    <name type="scientific">Solanum verrucosum</name>
    <dbReference type="NCBI Taxonomy" id="315347"/>
    <lineage>
        <taxon>Eukaryota</taxon>
        <taxon>Viridiplantae</taxon>
        <taxon>Streptophyta</taxon>
        <taxon>Embryophyta</taxon>
        <taxon>Tracheophyta</taxon>
        <taxon>Spermatophyta</taxon>
        <taxon>Magnoliopsida</taxon>
        <taxon>eudicotyledons</taxon>
        <taxon>Gunneridae</taxon>
        <taxon>Pentapetalae</taxon>
        <taxon>asterids</taxon>
        <taxon>lamiids</taxon>
        <taxon>Solanales</taxon>
        <taxon>Solanaceae</taxon>
        <taxon>Solanoideae</taxon>
        <taxon>Solaneae</taxon>
        <taxon>Solanum</taxon>
    </lineage>
</organism>
<gene>
    <name evidence="2" type="ORF">MTR67_022822</name>
</gene>
<dbReference type="AlphaFoldDB" id="A0AAF0TQV4"/>
<dbReference type="EMBL" id="CP133616">
    <property type="protein sequence ID" value="WMV29437.1"/>
    <property type="molecule type" value="Genomic_DNA"/>
</dbReference>
<reference evidence="2" key="1">
    <citation type="submission" date="2023-08" db="EMBL/GenBank/DDBJ databases">
        <title>A de novo genome assembly of Solanum verrucosum Schlechtendal, a Mexican diploid species geographically isolated from the other diploid A-genome species in potato relatives.</title>
        <authorList>
            <person name="Hosaka K."/>
        </authorList>
    </citation>
    <scope>NUCLEOTIDE SEQUENCE</scope>
    <source>
        <tissue evidence="2">Young leaves</tissue>
    </source>
</reference>
<evidence type="ECO:0000313" key="2">
    <source>
        <dbReference type="EMBL" id="WMV29437.1"/>
    </source>
</evidence>
<proteinExistence type="predicted"/>
<feature type="region of interest" description="Disordered" evidence="1">
    <location>
        <begin position="1"/>
        <end position="23"/>
    </location>
</feature>
<evidence type="ECO:0000313" key="3">
    <source>
        <dbReference type="Proteomes" id="UP001234989"/>
    </source>
</evidence>